<dbReference type="GO" id="GO:0012505">
    <property type="term" value="C:endomembrane system"/>
    <property type="evidence" value="ECO:0007669"/>
    <property type="project" value="UniProtKB-SubCell"/>
</dbReference>
<keyword evidence="6" id="KW-0811">Translocation</keyword>
<comment type="subcellular location">
    <subcellularLocation>
        <location evidence="8">Endomembrane system</location>
        <topology evidence="8">Single-pass membrane protein</topology>
    </subcellularLocation>
</comment>
<keyword evidence="3 9" id="KW-0812">Transmembrane</keyword>
<dbReference type="GO" id="GO:0015031">
    <property type="term" value="P:protein transport"/>
    <property type="evidence" value="ECO:0007669"/>
    <property type="project" value="UniProtKB-KW"/>
</dbReference>
<dbReference type="EMBL" id="DVAD01000003">
    <property type="protein sequence ID" value="HIJ99269.1"/>
    <property type="molecule type" value="Genomic_DNA"/>
</dbReference>
<evidence type="ECO:0000256" key="3">
    <source>
        <dbReference type="ARBA" id="ARBA00022692"/>
    </source>
</evidence>
<evidence type="ECO:0000256" key="8">
    <source>
        <dbReference type="ARBA" id="ARBA00037847"/>
    </source>
</evidence>
<evidence type="ECO:0000256" key="6">
    <source>
        <dbReference type="ARBA" id="ARBA00023010"/>
    </source>
</evidence>
<comment type="caution">
    <text evidence="10">The sequence shown here is derived from an EMBL/GenBank/DDBJ whole genome shotgun (WGS) entry which is preliminary data.</text>
</comment>
<evidence type="ECO:0000256" key="2">
    <source>
        <dbReference type="ARBA" id="ARBA00022448"/>
    </source>
</evidence>
<name>A0A832X4W9_9ARCH</name>
<evidence type="ECO:0000313" key="11">
    <source>
        <dbReference type="Proteomes" id="UP000604391"/>
    </source>
</evidence>
<keyword evidence="7 9" id="KW-0472">Membrane</keyword>
<gene>
    <name evidence="10" type="ORF">H1011_00405</name>
</gene>
<dbReference type="Pfam" id="PF03911">
    <property type="entry name" value="Sec61_beta"/>
    <property type="match status" value="1"/>
</dbReference>
<evidence type="ECO:0000256" key="4">
    <source>
        <dbReference type="ARBA" id="ARBA00022927"/>
    </source>
</evidence>
<keyword evidence="5 9" id="KW-1133">Transmembrane helix</keyword>
<dbReference type="Proteomes" id="UP000604391">
    <property type="component" value="Unassembled WGS sequence"/>
</dbReference>
<accession>A0A832X4W9</accession>
<organism evidence="10 11">
    <name type="scientific">Candidatus Undinarchaeum marinum</name>
    <dbReference type="NCBI Taxonomy" id="2756141"/>
    <lineage>
        <taxon>Archaea</taxon>
        <taxon>Candidatus Undinarchaeota</taxon>
        <taxon>Candidatus Undinarchaeia</taxon>
        <taxon>Candidatus Undinarchaeales</taxon>
        <taxon>Candidatus Undinarchaeaceae</taxon>
        <taxon>Candidatus Undinarchaeum</taxon>
    </lineage>
</organism>
<keyword evidence="2" id="KW-0813">Transport</keyword>
<reference evidence="10 11" key="1">
    <citation type="journal article" name="Nat. Commun.">
        <title>Undinarchaeota illuminate DPANN phylogeny and the impact of gene transfer on archaeal evolution.</title>
        <authorList>
            <person name="Dombrowski N."/>
            <person name="Williams T.A."/>
            <person name="Sun J."/>
            <person name="Woodcroft B.J."/>
            <person name="Lee J.H."/>
            <person name="Minh B.Q."/>
            <person name="Rinke C."/>
            <person name="Spang A."/>
        </authorList>
    </citation>
    <scope>NUCLEOTIDE SEQUENCE [LARGE SCALE GENOMIC DNA]</scope>
    <source>
        <strain evidence="10">MAG_bin17</strain>
    </source>
</reference>
<feature type="transmembrane region" description="Helical" evidence="9">
    <location>
        <begin position="34"/>
        <end position="52"/>
    </location>
</feature>
<evidence type="ECO:0000256" key="9">
    <source>
        <dbReference type="SAM" id="Phobius"/>
    </source>
</evidence>
<dbReference type="AlphaFoldDB" id="A0A832X4W9"/>
<sequence>MAKKTKINMPGSGGGIFRVSDEEGTGLKFKPEHVIMASGLIVVIELILHLYGRALL</sequence>
<dbReference type="InterPro" id="IPR016482">
    <property type="entry name" value="SecG/Sec61-beta/Sbh"/>
</dbReference>
<evidence type="ECO:0000256" key="7">
    <source>
        <dbReference type="ARBA" id="ARBA00023136"/>
    </source>
</evidence>
<comment type="similarity">
    <text evidence="1">Belongs to the SEC61-beta family.</text>
</comment>
<evidence type="ECO:0000313" key="10">
    <source>
        <dbReference type="EMBL" id="HIJ99269.1"/>
    </source>
</evidence>
<keyword evidence="4" id="KW-0653">Protein transport</keyword>
<evidence type="ECO:0000256" key="5">
    <source>
        <dbReference type="ARBA" id="ARBA00022989"/>
    </source>
</evidence>
<protein>
    <submittedName>
        <fullName evidence="10">Preprotein translocase subunit Sec61beta</fullName>
    </submittedName>
</protein>
<proteinExistence type="inferred from homology"/>
<evidence type="ECO:0000256" key="1">
    <source>
        <dbReference type="ARBA" id="ARBA00006103"/>
    </source>
</evidence>
<keyword evidence="11" id="KW-1185">Reference proteome</keyword>